<dbReference type="WBParaSite" id="nRc.2.0.1.t26101-RA">
    <property type="protein sequence ID" value="nRc.2.0.1.t26101-RA"/>
    <property type="gene ID" value="nRc.2.0.1.g26101"/>
</dbReference>
<protein>
    <submittedName>
        <fullName evidence="2">Uncharacterized protein</fullName>
    </submittedName>
</protein>
<organism evidence="1 2">
    <name type="scientific">Romanomermis culicivorax</name>
    <name type="common">Nematode worm</name>
    <dbReference type="NCBI Taxonomy" id="13658"/>
    <lineage>
        <taxon>Eukaryota</taxon>
        <taxon>Metazoa</taxon>
        <taxon>Ecdysozoa</taxon>
        <taxon>Nematoda</taxon>
        <taxon>Enoplea</taxon>
        <taxon>Dorylaimia</taxon>
        <taxon>Mermithida</taxon>
        <taxon>Mermithoidea</taxon>
        <taxon>Mermithidae</taxon>
        <taxon>Romanomermis</taxon>
    </lineage>
</organism>
<reference evidence="2" key="1">
    <citation type="submission" date="2022-11" db="UniProtKB">
        <authorList>
            <consortium name="WormBaseParasite"/>
        </authorList>
    </citation>
    <scope>IDENTIFICATION</scope>
</reference>
<sequence length="66" mass="6886">MNLRARRATSGPNICNAMGAESTTLATMSASTLKGLLSKAQGKCGYFSAKSIDQTAPITLMTDDES</sequence>
<evidence type="ECO:0000313" key="1">
    <source>
        <dbReference type="Proteomes" id="UP000887565"/>
    </source>
</evidence>
<keyword evidence="1" id="KW-1185">Reference proteome</keyword>
<evidence type="ECO:0000313" key="2">
    <source>
        <dbReference type="WBParaSite" id="nRc.2.0.1.t26101-RA"/>
    </source>
</evidence>
<dbReference type="AlphaFoldDB" id="A0A915JJ47"/>
<proteinExistence type="predicted"/>
<accession>A0A915JJ47</accession>
<dbReference type="Proteomes" id="UP000887565">
    <property type="component" value="Unplaced"/>
</dbReference>
<name>A0A915JJ47_ROMCU</name>